<evidence type="ECO:0000259" key="5">
    <source>
        <dbReference type="PROSITE" id="PS50883"/>
    </source>
</evidence>
<feature type="modified residue" description="4-aspartylphosphate" evidence="1">
    <location>
        <position position="200"/>
    </location>
</feature>
<dbReference type="Gene3D" id="3.20.20.450">
    <property type="entry name" value="EAL domain"/>
    <property type="match status" value="1"/>
</dbReference>
<dbReference type="InterPro" id="IPR001789">
    <property type="entry name" value="Sig_transdc_resp-reg_receiver"/>
</dbReference>
<dbReference type="SMART" id="SM00091">
    <property type="entry name" value="PAS"/>
    <property type="match status" value="2"/>
</dbReference>
<dbReference type="NCBIfam" id="TIGR00254">
    <property type="entry name" value="GGDEF"/>
    <property type="match status" value="1"/>
</dbReference>
<evidence type="ECO:0000259" key="6">
    <source>
        <dbReference type="PROSITE" id="PS50887"/>
    </source>
</evidence>
<dbReference type="SMART" id="SM00086">
    <property type="entry name" value="PAC"/>
    <property type="match status" value="2"/>
</dbReference>
<dbReference type="CDD" id="cd19920">
    <property type="entry name" value="REC_PA4781-like"/>
    <property type="match status" value="1"/>
</dbReference>
<evidence type="ECO:0000256" key="1">
    <source>
        <dbReference type="PROSITE-ProRule" id="PRU00169"/>
    </source>
</evidence>
<dbReference type="Gene3D" id="3.40.50.2300">
    <property type="match status" value="3"/>
</dbReference>
<feature type="domain" description="Response regulatory" evidence="2">
    <location>
        <begin position="10"/>
        <end position="126"/>
    </location>
</feature>
<feature type="modified residue" description="4-aspartylphosphate" evidence="1">
    <location>
        <position position="59"/>
    </location>
</feature>
<keyword evidence="1" id="KW-0597">Phosphoprotein</keyword>
<feature type="modified residue" description="4-aspartylphosphate" evidence="1">
    <location>
        <position position="1033"/>
    </location>
</feature>
<dbReference type="InterPro" id="IPR001633">
    <property type="entry name" value="EAL_dom"/>
</dbReference>
<dbReference type="SMART" id="SM00267">
    <property type="entry name" value="GGDEF"/>
    <property type="match status" value="1"/>
</dbReference>
<dbReference type="NCBIfam" id="TIGR00229">
    <property type="entry name" value="sensory_box"/>
    <property type="match status" value="2"/>
</dbReference>
<dbReference type="CDD" id="cd01949">
    <property type="entry name" value="GGDEF"/>
    <property type="match status" value="1"/>
</dbReference>
<dbReference type="PROSITE" id="PS50110">
    <property type="entry name" value="RESPONSE_REGULATORY"/>
    <property type="match status" value="3"/>
</dbReference>
<dbReference type="InterPro" id="IPR000160">
    <property type="entry name" value="GGDEF_dom"/>
</dbReference>
<dbReference type="PANTHER" id="PTHR44757:SF2">
    <property type="entry name" value="BIOFILM ARCHITECTURE MAINTENANCE PROTEIN MBAA"/>
    <property type="match status" value="1"/>
</dbReference>
<dbReference type="Gene3D" id="3.30.450.20">
    <property type="entry name" value="PAS domain"/>
    <property type="match status" value="2"/>
</dbReference>
<feature type="domain" description="EAL" evidence="5">
    <location>
        <begin position="716"/>
        <end position="970"/>
    </location>
</feature>
<keyword evidence="7" id="KW-0378">Hydrolase</keyword>
<protein>
    <submittedName>
        <fullName evidence="7">Cyclic di-GMP phosphodiesterase Gmr</fullName>
        <ecNumber evidence="7">3.1.4.52</ecNumber>
    </submittedName>
</protein>
<dbReference type="Gene3D" id="3.30.70.270">
    <property type="match status" value="1"/>
</dbReference>
<dbReference type="Pfam" id="PF08448">
    <property type="entry name" value="PAS_4"/>
    <property type="match status" value="1"/>
</dbReference>
<dbReference type="Pfam" id="PF13426">
    <property type="entry name" value="PAS_9"/>
    <property type="match status" value="1"/>
</dbReference>
<evidence type="ECO:0000259" key="2">
    <source>
        <dbReference type="PROSITE" id="PS50110"/>
    </source>
</evidence>
<dbReference type="InterPro" id="IPR000014">
    <property type="entry name" value="PAS"/>
</dbReference>
<dbReference type="SUPFAM" id="SSF52172">
    <property type="entry name" value="CheY-like"/>
    <property type="match status" value="3"/>
</dbReference>
<dbReference type="STRING" id="1454003.AW10_02422"/>
<organism evidence="7 8">
    <name type="scientific">Candidatus Accumulibacter appositus</name>
    <dbReference type="NCBI Taxonomy" id="1454003"/>
    <lineage>
        <taxon>Bacteria</taxon>
        <taxon>Pseudomonadati</taxon>
        <taxon>Pseudomonadota</taxon>
        <taxon>Betaproteobacteria</taxon>
        <taxon>Candidatus Accumulibacter</taxon>
    </lineage>
</organism>
<dbReference type="CDD" id="cd00130">
    <property type="entry name" value="PAS"/>
    <property type="match status" value="2"/>
</dbReference>
<evidence type="ECO:0000313" key="7">
    <source>
        <dbReference type="EMBL" id="EXI79324.1"/>
    </source>
</evidence>
<comment type="caution">
    <text evidence="7">The sequence shown here is derived from an EMBL/GenBank/DDBJ whole genome shotgun (WGS) entry which is preliminary data.</text>
</comment>
<dbReference type="CDD" id="cd01948">
    <property type="entry name" value="EAL"/>
    <property type="match status" value="1"/>
</dbReference>
<dbReference type="InterPro" id="IPR013656">
    <property type="entry name" value="PAS_4"/>
</dbReference>
<dbReference type="EMBL" id="JEMX01000057">
    <property type="protein sequence ID" value="EXI79324.1"/>
    <property type="molecule type" value="Genomic_DNA"/>
</dbReference>
<dbReference type="PATRIC" id="fig|1454003.3.peg.2469"/>
<dbReference type="CDD" id="cd17569">
    <property type="entry name" value="REC_HupR-like"/>
    <property type="match status" value="1"/>
</dbReference>
<feature type="domain" description="PAS" evidence="3">
    <location>
        <begin position="290"/>
        <end position="360"/>
    </location>
</feature>
<feature type="domain" description="PAS" evidence="3">
    <location>
        <begin position="411"/>
        <end position="457"/>
    </location>
</feature>
<accession>A0A011QKB9</accession>
<feature type="domain" description="Response regulatory" evidence="2">
    <location>
        <begin position="151"/>
        <end position="267"/>
    </location>
</feature>
<gene>
    <name evidence="7" type="primary">gmr_13</name>
    <name evidence="7" type="ORF">AW10_02422</name>
</gene>
<dbReference type="PROSITE" id="PS50113">
    <property type="entry name" value="PAC"/>
    <property type="match status" value="2"/>
</dbReference>
<feature type="domain" description="PAC" evidence="4">
    <location>
        <begin position="363"/>
        <end position="414"/>
    </location>
</feature>
<dbReference type="EC" id="3.1.4.52" evidence="7"/>
<reference evidence="7 8" key="1">
    <citation type="submission" date="2014-02" db="EMBL/GenBank/DDBJ databases">
        <title>Expanding our view of genomic diversity in Candidatus Accumulibacter clades.</title>
        <authorList>
            <person name="Skennerton C.T."/>
            <person name="Barr J.J."/>
            <person name="Slater F.R."/>
            <person name="Bond P.L."/>
            <person name="Tyson G.W."/>
        </authorList>
    </citation>
    <scope>NUCLEOTIDE SEQUENCE [LARGE SCALE GENOMIC DNA]</scope>
    <source>
        <strain evidence="8">BA-92</strain>
    </source>
</reference>
<feature type="domain" description="PAC" evidence="4">
    <location>
        <begin position="484"/>
        <end position="536"/>
    </location>
</feature>
<dbReference type="SUPFAM" id="SSF55785">
    <property type="entry name" value="PYP-like sensor domain (PAS domain)"/>
    <property type="match status" value="2"/>
</dbReference>
<dbReference type="PROSITE" id="PS50112">
    <property type="entry name" value="PAS"/>
    <property type="match status" value="2"/>
</dbReference>
<feature type="domain" description="GGDEF" evidence="6">
    <location>
        <begin position="568"/>
        <end position="707"/>
    </location>
</feature>
<dbReference type="Pfam" id="PF00990">
    <property type="entry name" value="GGDEF"/>
    <property type="match status" value="1"/>
</dbReference>
<proteinExistence type="predicted"/>
<feature type="domain" description="Response regulatory" evidence="2">
    <location>
        <begin position="984"/>
        <end position="1099"/>
    </location>
</feature>
<dbReference type="InterPro" id="IPR035965">
    <property type="entry name" value="PAS-like_dom_sf"/>
</dbReference>
<dbReference type="GO" id="GO:0000160">
    <property type="term" value="P:phosphorelay signal transduction system"/>
    <property type="evidence" value="ECO:0007669"/>
    <property type="project" value="InterPro"/>
</dbReference>
<dbReference type="InterPro" id="IPR035919">
    <property type="entry name" value="EAL_sf"/>
</dbReference>
<dbReference type="InterPro" id="IPR043128">
    <property type="entry name" value="Rev_trsase/Diguanyl_cyclase"/>
</dbReference>
<dbReference type="AlphaFoldDB" id="A0A011QKB9"/>
<dbReference type="Pfam" id="PF00072">
    <property type="entry name" value="Response_reg"/>
    <property type="match status" value="3"/>
</dbReference>
<dbReference type="GO" id="GO:0071111">
    <property type="term" value="F:cyclic-guanylate-specific phosphodiesterase activity"/>
    <property type="evidence" value="ECO:0007669"/>
    <property type="project" value="UniProtKB-EC"/>
</dbReference>
<dbReference type="PANTHER" id="PTHR44757">
    <property type="entry name" value="DIGUANYLATE CYCLASE DGCP"/>
    <property type="match status" value="1"/>
</dbReference>
<dbReference type="SMART" id="SM00052">
    <property type="entry name" value="EAL"/>
    <property type="match status" value="1"/>
</dbReference>
<dbReference type="FunFam" id="3.20.20.450:FF:000001">
    <property type="entry name" value="Cyclic di-GMP phosphodiesterase yahA"/>
    <property type="match status" value="1"/>
</dbReference>
<dbReference type="InterPro" id="IPR001610">
    <property type="entry name" value="PAC"/>
</dbReference>
<dbReference type="Proteomes" id="UP000021816">
    <property type="component" value="Unassembled WGS sequence"/>
</dbReference>
<evidence type="ECO:0000259" key="3">
    <source>
        <dbReference type="PROSITE" id="PS50112"/>
    </source>
</evidence>
<evidence type="ECO:0000313" key="8">
    <source>
        <dbReference type="Proteomes" id="UP000021816"/>
    </source>
</evidence>
<dbReference type="PROSITE" id="PS50883">
    <property type="entry name" value="EAL"/>
    <property type="match status" value="1"/>
</dbReference>
<dbReference type="SUPFAM" id="SSF141868">
    <property type="entry name" value="EAL domain-like"/>
    <property type="match status" value="1"/>
</dbReference>
<dbReference type="InterPro" id="IPR011006">
    <property type="entry name" value="CheY-like_superfamily"/>
</dbReference>
<dbReference type="Pfam" id="PF00563">
    <property type="entry name" value="EAL"/>
    <property type="match status" value="1"/>
</dbReference>
<sequence>MTDAANPKALILIVDDIRGNIHALIDTLRESYAVIAATNGEKALALAARKPQPDLILLDIKMPGMDGYEVLRRLKADAATADIPVIFVTALSEPAEESKGLKMGAADYVTKPIDPDLLKMRLLTQLQLRRYRGKHVLGRSSKELPELTSASILVVDDTPENVHELVSALSDEYRVTMANNGLKAIELVQGPTPPDLVLLDIRMPNMDGYEVCRRLKATEAGYRIPILFVSVLDEPIAKVQGFSLGAADYITKPFDIDETRARIRTHLQLSRLRYYFEQQVAQRTAALLAMTSQLQATLNAIPDLLFEFDLNGRYMNIHAPHPEALGAPKETLLGKLIPDVLPPKAAKVCMAALNEAHETGWSHGREYELELAQGRFWFEASVSRKEGLDSEDARFIFLSRDITDRKQAEAQLRKLSLAVEQSPESIIITNLQAEIEYVNEAFVQKTGFSRDEAIGENPRMLQSGRTPPQTYASLWGALKQGLPWKGELHNKRKDGSEFLEQCIIAPIRQADGSTSHYVAIKEDITEKRAAEERINTLAFYDSLTGLPNRRLLLDRVQQSLAADTRSPHGSALLFIDLDHFKSLNDTLGHAEGDELLKQVSARLLTCIRGCDTAARLGGDEFVVLLPDLAKDEIEAATQTRLAGERILSELRQSYSLANGQHHVTASIGVALFGGALASDSSDPVIRADQAMSQAKTAGRDTLCFFDPEVQAAADAQTALETELGQGLEAGQFLLHYQPQISLRTGEITGLEALIRWQHPDGKLVPPNDFIPAAERIRLILPVGKWVIEEACRQIRAWGEAGLPPVKVAVNVSAHQFLNGDLDVIVSQALKRHDVAPHLLDVEMTESVLMHDPVAAGIMLERIKATGVALSLDDFGTGYSSLAYLSRFPFNQLKIDRSFVQKMVTDPGAATIVRMIIDLAHRMRLNVIAEGVETEAQLGFLQKQDCDQMQGYLFSRPVPAQEISALLQASRKLPIAQREAHPKRTLLLVDDEPSILSSLRRILRNDGYHILTAESGEQALELMASHKVQVLLSDQRMPGMTGTELLRRACIITPDTVRMILSGYTDLKTVTEAVNEGFIYKFLTKPWDADELRANIREAFQHSGMSTKSTEVDTPKPAT</sequence>
<dbReference type="InterPro" id="IPR052155">
    <property type="entry name" value="Biofilm_reg_signaling"/>
</dbReference>
<name>A0A011QKB9_9PROT</name>
<evidence type="ECO:0000259" key="4">
    <source>
        <dbReference type="PROSITE" id="PS50113"/>
    </source>
</evidence>
<dbReference type="InterPro" id="IPR000700">
    <property type="entry name" value="PAS-assoc_C"/>
</dbReference>
<dbReference type="SMART" id="SM00448">
    <property type="entry name" value="REC"/>
    <property type="match status" value="3"/>
</dbReference>
<dbReference type="SUPFAM" id="SSF55073">
    <property type="entry name" value="Nucleotide cyclase"/>
    <property type="match status" value="1"/>
</dbReference>
<dbReference type="InterPro" id="IPR029787">
    <property type="entry name" value="Nucleotide_cyclase"/>
</dbReference>
<dbReference type="PROSITE" id="PS50887">
    <property type="entry name" value="GGDEF"/>
    <property type="match status" value="1"/>
</dbReference>